<dbReference type="Gene3D" id="3.40.50.12370">
    <property type="match status" value="1"/>
</dbReference>
<dbReference type="Pfam" id="PF00582">
    <property type="entry name" value="Usp"/>
    <property type="match status" value="2"/>
</dbReference>
<evidence type="ECO:0000313" key="2">
    <source>
        <dbReference type="EMBL" id="MEL5996114.1"/>
    </source>
</evidence>
<dbReference type="SUPFAM" id="SSF52402">
    <property type="entry name" value="Adenine nucleotide alpha hydrolases-like"/>
    <property type="match status" value="2"/>
</dbReference>
<dbReference type="InterPro" id="IPR006016">
    <property type="entry name" value="UspA"/>
</dbReference>
<proteinExistence type="predicted"/>
<dbReference type="EMBL" id="JBCEVZ010000057">
    <property type="protein sequence ID" value="MEL5996114.1"/>
    <property type="molecule type" value="Genomic_DNA"/>
</dbReference>
<dbReference type="RefSeq" id="WP_342300361.1">
    <property type="nucleotide sequence ID" value="NZ_JBCEVZ010000057.1"/>
</dbReference>
<evidence type="ECO:0000313" key="3">
    <source>
        <dbReference type="Proteomes" id="UP001479606"/>
    </source>
</evidence>
<sequence>MLPAALLVLPDLFPGSGHALPYAARLAEALQAGLLLLHVRQDELLTPEEHPGLHTRRRERQSLAALQTLASKQAVPTETVSIEEFLPEAVGEIVREHQPLALVLSCPNAGAVPAEVVTGTALDLLRHISCPLLVLPPGGAAAFVPHRLTLAVDGHDFTLPNYPHIVPQLLTRPGATLDIVYVTDQKDPGAEAGHRALHAVRRSGLAAVPEGTWAHIVYNPDTAQGILQGAAERQADLLVVVARHHSLWGSLFHRSITGQLIDARAIPLLLLPALD</sequence>
<reference evidence="2 3" key="1">
    <citation type="journal article" date="2018" name="Arch. Microbiol.">
        <title>Hymenobacter segetis sp. nov., isolated from soil.</title>
        <authorList>
            <person name="Ten L.N."/>
            <person name="Lim S.J."/>
            <person name="Kim B.O."/>
            <person name="Kang I.K."/>
            <person name="Jung H.Y."/>
        </authorList>
    </citation>
    <scope>NUCLEOTIDE SEQUENCE [LARGE SCALE GENOMIC DNA]</scope>
    <source>
        <strain evidence="2 3">S7-3-11</strain>
    </source>
</reference>
<dbReference type="Proteomes" id="UP001479606">
    <property type="component" value="Unassembled WGS sequence"/>
</dbReference>
<keyword evidence="3" id="KW-1185">Reference proteome</keyword>
<dbReference type="CDD" id="cd00293">
    <property type="entry name" value="USP-like"/>
    <property type="match status" value="1"/>
</dbReference>
<protein>
    <submittedName>
        <fullName evidence="2">Universal stress protein</fullName>
    </submittedName>
</protein>
<comment type="caution">
    <text evidence="2">The sequence shown here is derived from an EMBL/GenBank/DDBJ whole genome shotgun (WGS) entry which is preliminary data.</text>
</comment>
<evidence type="ECO:0000259" key="1">
    <source>
        <dbReference type="Pfam" id="PF00582"/>
    </source>
</evidence>
<organism evidence="2 3">
    <name type="scientific">Hymenobacter segetis</name>
    <dbReference type="NCBI Taxonomy" id="2025509"/>
    <lineage>
        <taxon>Bacteria</taxon>
        <taxon>Pseudomonadati</taxon>
        <taxon>Bacteroidota</taxon>
        <taxon>Cytophagia</taxon>
        <taxon>Cytophagales</taxon>
        <taxon>Hymenobacteraceae</taxon>
        <taxon>Hymenobacter</taxon>
    </lineage>
</organism>
<feature type="domain" description="UspA" evidence="1">
    <location>
        <begin position="8"/>
        <end position="136"/>
    </location>
</feature>
<name>A0ABU9LZB5_9BACT</name>
<gene>
    <name evidence="2" type="ORF">AAFH49_18000</name>
</gene>
<feature type="domain" description="UspA" evidence="1">
    <location>
        <begin position="150"/>
        <end position="271"/>
    </location>
</feature>
<accession>A0ABU9LZB5</accession>